<sequence>MPSFATVNLAVVVFLLIFQYKKVYGDEQQESCSQRCGVHNITHPFRLKNSPKHCGDKRCILSCEDNNQLVLYFESFGKYYVQSINYNNFTIRLLDFNYSNDSVPSHPLRSYSFTYHNTLTSPYQVYGDYYKSLVKLILYVNCPNHVQYSSDIYFPTATCTNVSDSYPQHGNSSYVNSIIFGYDKSLSRLGLEDGCRIEFMYLTSWDLQDGNNNNISCTDIRRMMLYGFELSWANSLCKDGWFSYIDENNQRRCIHYGNLFQTSQPFSIFFNWLVN</sequence>
<feature type="domain" description="Wall-associated receptor kinase galacturonan-binding" evidence="4">
    <location>
        <begin position="32"/>
        <end position="95"/>
    </location>
</feature>
<feature type="chain" id="PRO_5043785130" description="Wall-associated receptor kinase galacturonan-binding domain-containing protein" evidence="3">
    <location>
        <begin position="26"/>
        <end position="275"/>
    </location>
</feature>
<evidence type="ECO:0000313" key="6">
    <source>
        <dbReference type="Proteomes" id="UP001157006"/>
    </source>
</evidence>
<dbReference type="PANTHER" id="PTHR33138">
    <property type="entry name" value="OS01G0690200 PROTEIN"/>
    <property type="match status" value="1"/>
</dbReference>
<dbReference type="Proteomes" id="UP001157006">
    <property type="component" value="Chromosome 3"/>
</dbReference>
<dbReference type="InterPro" id="IPR025287">
    <property type="entry name" value="WAK_GUB"/>
</dbReference>
<dbReference type="GO" id="GO:0030247">
    <property type="term" value="F:polysaccharide binding"/>
    <property type="evidence" value="ECO:0007669"/>
    <property type="project" value="InterPro"/>
</dbReference>
<evidence type="ECO:0000256" key="1">
    <source>
        <dbReference type="ARBA" id="ARBA00004167"/>
    </source>
</evidence>
<feature type="signal peptide" evidence="3">
    <location>
        <begin position="1"/>
        <end position="25"/>
    </location>
</feature>
<evidence type="ECO:0000256" key="2">
    <source>
        <dbReference type="ARBA" id="ARBA00022729"/>
    </source>
</evidence>
<name>A0AAV1A8N8_VICFA</name>
<organism evidence="5 6">
    <name type="scientific">Vicia faba</name>
    <name type="common">Broad bean</name>
    <name type="synonym">Faba vulgaris</name>
    <dbReference type="NCBI Taxonomy" id="3906"/>
    <lineage>
        <taxon>Eukaryota</taxon>
        <taxon>Viridiplantae</taxon>
        <taxon>Streptophyta</taxon>
        <taxon>Embryophyta</taxon>
        <taxon>Tracheophyta</taxon>
        <taxon>Spermatophyta</taxon>
        <taxon>Magnoliopsida</taxon>
        <taxon>eudicotyledons</taxon>
        <taxon>Gunneridae</taxon>
        <taxon>Pentapetalae</taxon>
        <taxon>rosids</taxon>
        <taxon>fabids</taxon>
        <taxon>Fabales</taxon>
        <taxon>Fabaceae</taxon>
        <taxon>Papilionoideae</taxon>
        <taxon>50 kb inversion clade</taxon>
        <taxon>NPAAA clade</taxon>
        <taxon>Hologalegina</taxon>
        <taxon>IRL clade</taxon>
        <taxon>Fabeae</taxon>
        <taxon>Vicia</taxon>
    </lineage>
</organism>
<dbReference type="PANTHER" id="PTHR33138:SF30">
    <property type="entry name" value="LEAF RUST 10 DISEASE-RESISTANCE LOCUS RECEPTOR-LIKE PROTEIN KINASE-LIKE 2.7"/>
    <property type="match status" value="1"/>
</dbReference>
<gene>
    <name evidence="5" type="ORF">VFH_III185560</name>
</gene>
<comment type="subcellular location">
    <subcellularLocation>
        <location evidence="1">Membrane</location>
        <topology evidence="1">Single-pass membrane protein</topology>
    </subcellularLocation>
</comment>
<proteinExistence type="predicted"/>
<dbReference type="GO" id="GO:0016020">
    <property type="term" value="C:membrane"/>
    <property type="evidence" value="ECO:0007669"/>
    <property type="project" value="UniProtKB-SubCell"/>
</dbReference>
<evidence type="ECO:0000256" key="3">
    <source>
        <dbReference type="SAM" id="SignalP"/>
    </source>
</evidence>
<accession>A0AAV1A8N8</accession>
<reference evidence="5 6" key="1">
    <citation type="submission" date="2023-01" db="EMBL/GenBank/DDBJ databases">
        <authorList>
            <person name="Kreplak J."/>
        </authorList>
    </citation>
    <scope>NUCLEOTIDE SEQUENCE [LARGE SCALE GENOMIC DNA]</scope>
</reference>
<evidence type="ECO:0000313" key="5">
    <source>
        <dbReference type="EMBL" id="CAI8605488.1"/>
    </source>
</evidence>
<dbReference type="AlphaFoldDB" id="A0AAV1A8N8"/>
<keyword evidence="2 3" id="KW-0732">Signal</keyword>
<evidence type="ECO:0000259" key="4">
    <source>
        <dbReference type="Pfam" id="PF13947"/>
    </source>
</evidence>
<keyword evidence="6" id="KW-1185">Reference proteome</keyword>
<protein>
    <recommendedName>
        <fullName evidence="4">Wall-associated receptor kinase galacturonan-binding domain-containing protein</fullName>
    </recommendedName>
</protein>
<dbReference type="Pfam" id="PF13947">
    <property type="entry name" value="GUB_WAK_bind"/>
    <property type="match status" value="1"/>
</dbReference>
<dbReference type="EMBL" id="OX451738">
    <property type="protein sequence ID" value="CAI8605488.1"/>
    <property type="molecule type" value="Genomic_DNA"/>
</dbReference>